<feature type="domain" description="Glycoside hydrolase family 2 catalytic" evidence="2">
    <location>
        <begin position="106"/>
        <end position="228"/>
    </location>
</feature>
<dbReference type="Gene3D" id="3.20.20.80">
    <property type="entry name" value="Glycosidases"/>
    <property type="match status" value="1"/>
</dbReference>
<dbReference type="SUPFAM" id="SSF51445">
    <property type="entry name" value="(Trans)glycosidases"/>
    <property type="match status" value="1"/>
</dbReference>
<dbReference type="InterPro" id="IPR006103">
    <property type="entry name" value="Glyco_hydro_2_cat"/>
</dbReference>
<gene>
    <name evidence="3" type="ORF">FPL22_01615</name>
</gene>
<evidence type="ECO:0000256" key="1">
    <source>
        <dbReference type="SAM" id="SignalP"/>
    </source>
</evidence>
<comment type="caution">
    <text evidence="3">The sequence shown here is derived from an EMBL/GenBank/DDBJ whole genome shotgun (WGS) entry which is preliminary data.</text>
</comment>
<dbReference type="EMBL" id="VMBG01000001">
    <property type="protein sequence ID" value="TSJ78034.1"/>
    <property type="molecule type" value="Genomic_DNA"/>
</dbReference>
<accession>A0A556QN24</accession>
<dbReference type="OrthoDB" id="9758603at2"/>
<dbReference type="GO" id="GO:0005975">
    <property type="term" value="P:carbohydrate metabolic process"/>
    <property type="evidence" value="ECO:0007669"/>
    <property type="project" value="InterPro"/>
</dbReference>
<dbReference type="Proteomes" id="UP000315648">
    <property type="component" value="Unassembled WGS sequence"/>
</dbReference>
<evidence type="ECO:0000313" key="4">
    <source>
        <dbReference type="Proteomes" id="UP000315648"/>
    </source>
</evidence>
<keyword evidence="1" id="KW-0732">Signal</keyword>
<reference evidence="3 4" key="1">
    <citation type="submission" date="2019-07" db="EMBL/GenBank/DDBJ databases">
        <title>Description of 53C-WASEF.</title>
        <authorList>
            <person name="Pitt A."/>
            <person name="Hahn M.W."/>
        </authorList>
    </citation>
    <scope>NUCLEOTIDE SEQUENCE [LARGE SCALE GENOMIC DNA]</scope>
    <source>
        <strain evidence="3 4">53C-WASEF</strain>
    </source>
</reference>
<feature type="chain" id="PRO_5021965649" description="Glycoside hydrolase family 2 catalytic domain-containing protein" evidence="1">
    <location>
        <begin position="34"/>
        <end position="425"/>
    </location>
</feature>
<protein>
    <recommendedName>
        <fullName evidence="2">Glycoside hydrolase family 2 catalytic domain-containing protein</fullName>
    </recommendedName>
</protein>
<dbReference type="GO" id="GO:0004553">
    <property type="term" value="F:hydrolase activity, hydrolyzing O-glycosyl compounds"/>
    <property type="evidence" value="ECO:0007669"/>
    <property type="project" value="InterPro"/>
</dbReference>
<dbReference type="RefSeq" id="WP_144228375.1">
    <property type="nucleotide sequence ID" value="NZ_CBCRVV010000001.1"/>
</dbReference>
<organism evidence="3 4">
    <name type="scientific">Rariglobus hedericola</name>
    <dbReference type="NCBI Taxonomy" id="2597822"/>
    <lineage>
        <taxon>Bacteria</taxon>
        <taxon>Pseudomonadati</taxon>
        <taxon>Verrucomicrobiota</taxon>
        <taxon>Opitutia</taxon>
        <taxon>Opitutales</taxon>
        <taxon>Opitutaceae</taxon>
        <taxon>Rariglobus</taxon>
    </lineage>
</organism>
<keyword evidence="4" id="KW-1185">Reference proteome</keyword>
<proteinExistence type="predicted"/>
<dbReference type="AlphaFoldDB" id="A0A556QN24"/>
<evidence type="ECO:0000259" key="2">
    <source>
        <dbReference type="Pfam" id="PF02836"/>
    </source>
</evidence>
<evidence type="ECO:0000313" key="3">
    <source>
        <dbReference type="EMBL" id="TSJ78034.1"/>
    </source>
</evidence>
<name>A0A556QN24_9BACT</name>
<feature type="signal peptide" evidence="1">
    <location>
        <begin position="1"/>
        <end position="33"/>
    </location>
</feature>
<sequence>MHTLIRVGCARFRGTRFVLIAALAAAFCPFIQAGPGRTELVKAGSGWQLVRDGKPFFIKGGGGGGPKDVLAQSGGNSFRTWGVGDTTAAELEEARKNGLTVTLGIWLGDNPEGIRRGIEENRKAVLKYKNHPALLCWSIGNEMESHGRNTPELWKAIQELAAMVKKTDPDHPTMTVIAEIGGPTLDNIKKYCPDIDIVGINTYGGGPSIGERYRKAGVGKPYVITEYGPPGTWEIGRNAFGAANELTSTEKAASYRSIYEKSVLGQPGICLGSYAFTWGFKREATATWYGLFLPDNAKLAGVDALTELWSGKPSKYRCPVISPIKILTSDQAKGGTNLRASVTTSDPQNAALTITWSFMKEMANYDLTGTGAKATADHSAGIVKNGLTSVEIKLPTEPGVYRLYCHVHNPYKSAAIASAPIKVTR</sequence>
<dbReference type="Pfam" id="PF02836">
    <property type="entry name" value="Glyco_hydro_2_C"/>
    <property type="match status" value="1"/>
</dbReference>
<dbReference type="InterPro" id="IPR017853">
    <property type="entry name" value="GH"/>
</dbReference>